<organism evidence="2 3">
    <name type="scientific">Albidovulum inexpectatum</name>
    <dbReference type="NCBI Taxonomy" id="196587"/>
    <lineage>
        <taxon>Bacteria</taxon>
        <taxon>Pseudomonadati</taxon>
        <taxon>Pseudomonadota</taxon>
        <taxon>Alphaproteobacteria</taxon>
        <taxon>Rhodobacterales</taxon>
        <taxon>Paracoccaceae</taxon>
        <taxon>Albidovulum</taxon>
    </lineage>
</organism>
<evidence type="ECO:0000313" key="2">
    <source>
        <dbReference type="EMBL" id="PPB82129.1"/>
    </source>
</evidence>
<dbReference type="InterPro" id="IPR036249">
    <property type="entry name" value="Thioredoxin-like_sf"/>
</dbReference>
<dbReference type="InterPro" id="IPR040079">
    <property type="entry name" value="Glutathione_S-Trfase"/>
</dbReference>
<dbReference type="Proteomes" id="UP000239736">
    <property type="component" value="Unassembled WGS sequence"/>
</dbReference>
<protein>
    <submittedName>
        <fullName evidence="2">Glutathione S-transferase</fullName>
    </submittedName>
</protein>
<feature type="domain" description="GST N-terminal" evidence="1">
    <location>
        <begin position="1"/>
        <end position="81"/>
    </location>
</feature>
<dbReference type="InterPro" id="IPR036282">
    <property type="entry name" value="Glutathione-S-Trfase_C_sf"/>
</dbReference>
<sequence>MRLIIGNKKYSSWSMRPWLAMRVAGLAFEEELIPFDDEAGNPAIKAVSPTGRVPVLVEGDLVIAESLAIMEWAAELAPGLWPEAADARARARAAAAEMHAGFGALRRECPMNFGRAPAPLAVSDEVRDDVARIEQLWDESLEASGGPFLFGAFSNADAMFAPVVNRLEIYELSDHPAVRALTAAMKGLPAWQEWEAAARAEPWIVPADEV</sequence>
<dbReference type="PANTHER" id="PTHR42673:SF4">
    <property type="entry name" value="MALEYLACETOACETATE ISOMERASE"/>
    <property type="match status" value="1"/>
</dbReference>
<dbReference type="GO" id="GO:0006749">
    <property type="term" value="P:glutathione metabolic process"/>
    <property type="evidence" value="ECO:0007669"/>
    <property type="project" value="TreeGrafter"/>
</dbReference>
<dbReference type="Pfam" id="PF13409">
    <property type="entry name" value="GST_N_2"/>
    <property type="match status" value="1"/>
</dbReference>
<dbReference type="RefSeq" id="WP_104068720.1">
    <property type="nucleotide sequence ID" value="NZ_PRDS01000001.1"/>
</dbReference>
<keyword evidence="2" id="KW-0808">Transferase</keyword>
<dbReference type="SUPFAM" id="SSF52833">
    <property type="entry name" value="Thioredoxin-like"/>
    <property type="match status" value="1"/>
</dbReference>
<dbReference type="AlphaFoldDB" id="A0A2S5JKW4"/>
<dbReference type="OrthoDB" id="9799538at2"/>
<reference evidence="2 3" key="1">
    <citation type="submission" date="2018-01" db="EMBL/GenBank/DDBJ databases">
        <title>Genomic Encyclopedia of Archaeal and Bacterial Type Strains, Phase II (KMG-II): from individual species to whole genera.</title>
        <authorList>
            <person name="Goeker M."/>
        </authorList>
    </citation>
    <scope>NUCLEOTIDE SEQUENCE [LARGE SCALE GENOMIC DNA]</scope>
    <source>
        <strain evidence="2 3">DSM 12048</strain>
    </source>
</reference>
<dbReference type="EMBL" id="PRDS01000001">
    <property type="protein sequence ID" value="PPB82129.1"/>
    <property type="molecule type" value="Genomic_DNA"/>
</dbReference>
<dbReference type="GO" id="GO:0006559">
    <property type="term" value="P:L-phenylalanine catabolic process"/>
    <property type="evidence" value="ECO:0007669"/>
    <property type="project" value="TreeGrafter"/>
</dbReference>
<dbReference type="Gene3D" id="3.40.30.10">
    <property type="entry name" value="Glutaredoxin"/>
    <property type="match status" value="1"/>
</dbReference>
<name>A0A2S5JKW4_9RHOB</name>
<comment type="caution">
    <text evidence="2">The sequence shown here is derived from an EMBL/GenBank/DDBJ whole genome shotgun (WGS) entry which is preliminary data.</text>
</comment>
<dbReference type="GO" id="GO:0016034">
    <property type="term" value="F:maleylacetoacetate isomerase activity"/>
    <property type="evidence" value="ECO:0007669"/>
    <property type="project" value="TreeGrafter"/>
</dbReference>
<proteinExistence type="predicted"/>
<evidence type="ECO:0000259" key="1">
    <source>
        <dbReference type="PROSITE" id="PS50404"/>
    </source>
</evidence>
<dbReference type="CDD" id="cd03194">
    <property type="entry name" value="GST_C_3"/>
    <property type="match status" value="1"/>
</dbReference>
<dbReference type="PROSITE" id="PS50404">
    <property type="entry name" value="GST_NTER"/>
    <property type="match status" value="1"/>
</dbReference>
<dbReference type="PANTHER" id="PTHR42673">
    <property type="entry name" value="MALEYLACETOACETATE ISOMERASE"/>
    <property type="match status" value="1"/>
</dbReference>
<dbReference type="GO" id="GO:0004364">
    <property type="term" value="F:glutathione transferase activity"/>
    <property type="evidence" value="ECO:0007669"/>
    <property type="project" value="TreeGrafter"/>
</dbReference>
<dbReference type="Gene3D" id="1.20.1050.10">
    <property type="match status" value="1"/>
</dbReference>
<dbReference type="CDD" id="cd03043">
    <property type="entry name" value="GST_N_1"/>
    <property type="match status" value="1"/>
</dbReference>
<keyword evidence="3" id="KW-1185">Reference proteome</keyword>
<dbReference type="SFLD" id="SFLDS00019">
    <property type="entry name" value="Glutathione_Transferase_(cytos"/>
    <property type="match status" value="1"/>
</dbReference>
<dbReference type="SUPFAM" id="SSF47616">
    <property type="entry name" value="GST C-terminal domain-like"/>
    <property type="match status" value="1"/>
</dbReference>
<dbReference type="InterPro" id="IPR004045">
    <property type="entry name" value="Glutathione_S-Trfase_N"/>
</dbReference>
<gene>
    <name evidence="2" type="ORF">LV82_00051</name>
</gene>
<evidence type="ECO:0000313" key="3">
    <source>
        <dbReference type="Proteomes" id="UP000239736"/>
    </source>
</evidence>
<accession>A0A2S5JKW4</accession>